<evidence type="ECO:0000313" key="3">
    <source>
        <dbReference type="Proteomes" id="UP001152320"/>
    </source>
</evidence>
<dbReference type="EMBL" id="JAIZAY010000001">
    <property type="protein sequence ID" value="KAJ8048805.1"/>
    <property type="molecule type" value="Genomic_DNA"/>
</dbReference>
<feature type="region of interest" description="Disordered" evidence="1">
    <location>
        <begin position="484"/>
        <end position="510"/>
    </location>
</feature>
<dbReference type="Gene3D" id="3.40.395.10">
    <property type="entry name" value="Adenoviral Proteinase, Chain A"/>
    <property type="match status" value="1"/>
</dbReference>
<dbReference type="InterPro" id="IPR000358">
    <property type="entry name" value="RNR_small_fam"/>
</dbReference>
<dbReference type="PANTHER" id="PTHR23409:SF21">
    <property type="entry name" value="CAPSID PROTEIN"/>
    <property type="match status" value="1"/>
</dbReference>
<evidence type="ECO:0000313" key="2">
    <source>
        <dbReference type="EMBL" id="KAJ8048805.1"/>
    </source>
</evidence>
<reference evidence="2" key="1">
    <citation type="submission" date="2021-10" db="EMBL/GenBank/DDBJ databases">
        <title>Tropical sea cucumber genome reveals ecological adaptation and Cuvierian tubules defense mechanism.</title>
        <authorList>
            <person name="Chen T."/>
        </authorList>
    </citation>
    <scope>NUCLEOTIDE SEQUENCE</scope>
    <source>
        <strain evidence="2">Nanhai2018</strain>
        <tissue evidence="2">Muscle</tissue>
    </source>
</reference>
<evidence type="ECO:0000256" key="1">
    <source>
        <dbReference type="SAM" id="MobiDB-lite"/>
    </source>
</evidence>
<organism evidence="2 3">
    <name type="scientific">Holothuria leucospilota</name>
    <name type="common">Black long sea cucumber</name>
    <name type="synonym">Mertensiothuria leucospilota</name>
    <dbReference type="NCBI Taxonomy" id="206669"/>
    <lineage>
        <taxon>Eukaryota</taxon>
        <taxon>Metazoa</taxon>
        <taxon>Echinodermata</taxon>
        <taxon>Eleutherozoa</taxon>
        <taxon>Echinozoa</taxon>
        <taxon>Holothuroidea</taxon>
        <taxon>Aspidochirotacea</taxon>
        <taxon>Aspidochirotida</taxon>
        <taxon>Holothuriidae</taxon>
        <taxon>Holothuria</taxon>
    </lineage>
</organism>
<dbReference type="Proteomes" id="UP001152320">
    <property type="component" value="Chromosome 1"/>
</dbReference>
<sequence length="510" mass="57339">MDVKHFHNMFVYCDIVDPHAVGHAKVPLIRVVTVKRGSKTVDMIGPVHSDIFFQDKYLLNGVNMKLKLIRSKDQFCLMSDDADVDYKVSITDASLFVRKVKLNPSVSLAHARALEKATAKYPISRVVTKMFSIPTGSMSFVQDHIFLGQLPKKIIVGCVRNTAFNGSYTENPCNFEHFGTNYLAVYLNGEQVPYKPLKPKYDAAGGENYIRAYHTLFSGTDKAQEDTGNAISREDYHRGYTLYAFDLTPDLSSGGHFNLVKQGNLRMELQFARPLDTTVNVVIYAELDNIIEVDKARNIVFDYSSLKSVKLRYPCALVVNTDPSYLPGEHWVAIFLNASRHGEYFDSYGLPPSIYPDIAHFLIRNCESFRYNSHLLQGLGSTVCGQYVLFYLLHRCRGYTLDEITGWFSPNLDTNDEQVQGFINKHFPCVDCGGAHLRHFICATSVRSQKKLSRNVSLRADSTIINDRNGRTWKGFGKGGYYGENKGKKGNTQGAVGRLKGVNKNKNGLP</sequence>
<dbReference type="AlphaFoldDB" id="A0A9Q1CPQ5"/>
<comment type="caution">
    <text evidence="2">The sequence shown here is derived from an EMBL/GenBank/DDBJ whole genome shotgun (WGS) entry which is preliminary data.</text>
</comment>
<dbReference type="GO" id="GO:0009263">
    <property type="term" value="P:deoxyribonucleotide biosynthetic process"/>
    <property type="evidence" value="ECO:0007669"/>
    <property type="project" value="InterPro"/>
</dbReference>
<dbReference type="GO" id="GO:0004748">
    <property type="term" value="F:ribonucleoside-diphosphate reductase activity, thioredoxin disulfide as acceptor"/>
    <property type="evidence" value="ECO:0007669"/>
    <property type="project" value="TreeGrafter"/>
</dbReference>
<dbReference type="GO" id="GO:0005829">
    <property type="term" value="C:cytosol"/>
    <property type="evidence" value="ECO:0007669"/>
    <property type="project" value="TreeGrafter"/>
</dbReference>
<keyword evidence="3" id="KW-1185">Reference proteome</keyword>
<dbReference type="OrthoDB" id="7786610at2759"/>
<proteinExistence type="predicted"/>
<accession>A0A9Q1CPQ5</accession>
<dbReference type="PANTHER" id="PTHR23409">
    <property type="entry name" value="RIBONUCLEOSIDE-DIPHOSPHATE REDUCTASE SMALL CHAIN"/>
    <property type="match status" value="1"/>
</dbReference>
<name>A0A9Q1CPQ5_HOLLE</name>
<protein>
    <submittedName>
        <fullName evidence="2">Uncharacterized protein</fullName>
    </submittedName>
</protein>
<gene>
    <name evidence="2" type="ORF">HOLleu_01271</name>
</gene>